<dbReference type="Pfam" id="PF02562">
    <property type="entry name" value="PhoH"/>
    <property type="match status" value="1"/>
</dbReference>
<feature type="region of interest" description="Disordered" evidence="3">
    <location>
        <begin position="1"/>
        <end position="24"/>
    </location>
</feature>
<name>A0A075E185_9CAUD</name>
<reference evidence="5 6" key="1">
    <citation type="journal article" date="2014" name="Arch. Virol.">
        <title>Complete genome sequence of a broad-host-range lytic Dickeya spp. bacteriophage ?D5.</title>
        <authorList>
            <person name="Czajkowski R."/>
            <person name="Ozymko Z."/>
            <person name="Zwirowski S."/>
            <person name="Lojkowska E."/>
        </authorList>
    </citation>
    <scope>NUCLEOTIDE SEQUENCE [LARGE SCALE GENOMIC DNA]</scope>
</reference>
<dbReference type="KEGG" id="vg:22113317"/>
<gene>
    <name evidence="5" type="ORF">DA66_0036</name>
</gene>
<dbReference type="SUPFAM" id="SSF52540">
    <property type="entry name" value="P-loop containing nucleoside triphosphate hydrolases"/>
    <property type="match status" value="1"/>
</dbReference>
<evidence type="ECO:0000256" key="3">
    <source>
        <dbReference type="SAM" id="MobiDB-lite"/>
    </source>
</evidence>
<sequence>MQSATKVVSMKPAGKTKSARKKETIQKEDDWMKFSKGDFRIAPFNGLSENQNLAYQSALEENLTIAIGPAGTGKSYCGASAAAKLLIDKVVSKIVITRSPLPTGQTAGFRPGDTYEKLMPYLMPLIQTLKKVLKTDTGNDGFFNYLWEKRIIEIQDLETIKGMTFDDTFLIIEEAQECDMEQLKNLLTRASDSTYIFVNGDIKQSNKRLRDSALEKYVGSFRDFNAKLEAGTLKIDGVGVGDEYPEWVQPFSIIEFDKSDRNGRGDFTRLMLEVNDLYDI</sequence>
<dbReference type="Proteomes" id="UP000028741">
    <property type="component" value="Segment"/>
</dbReference>
<organism evidence="5 6">
    <name type="scientific">Dickeya phage RC-2014</name>
    <dbReference type="NCBI Taxonomy" id="1477406"/>
    <lineage>
        <taxon>Viruses</taxon>
        <taxon>Duplodnaviria</taxon>
        <taxon>Heunggongvirae</taxon>
        <taxon>Uroviricota</taxon>
        <taxon>Caudoviricetes</taxon>
        <taxon>Pantevenvirales</taxon>
        <taxon>Ackermannviridae</taxon>
        <taxon>Aglimvirinae</taxon>
        <taxon>Limestonevirus</taxon>
        <taxon>Limestonevirus RC2014</taxon>
    </lineage>
</organism>
<evidence type="ECO:0000256" key="1">
    <source>
        <dbReference type="ARBA" id="ARBA00022741"/>
    </source>
</evidence>
<dbReference type="InterPro" id="IPR027417">
    <property type="entry name" value="P-loop_NTPase"/>
</dbReference>
<dbReference type="GeneID" id="22113317"/>
<dbReference type="RefSeq" id="YP_009102876.1">
    <property type="nucleotide sequence ID" value="NC_025452.1"/>
</dbReference>
<dbReference type="PANTHER" id="PTHR30473">
    <property type="entry name" value="PROTEIN PHOH"/>
    <property type="match status" value="1"/>
</dbReference>
<dbReference type="EMBL" id="KJ716335">
    <property type="protein sequence ID" value="AHZ60172.1"/>
    <property type="molecule type" value="Genomic_DNA"/>
</dbReference>
<dbReference type="InterPro" id="IPR051451">
    <property type="entry name" value="PhoH2-like"/>
</dbReference>
<dbReference type="InterPro" id="IPR003714">
    <property type="entry name" value="PhoH"/>
</dbReference>
<proteinExistence type="predicted"/>
<evidence type="ECO:0000313" key="6">
    <source>
        <dbReference type="Proteomes" id="UP000028741"/>
    </source>
</evidence>
<evidence type="ECO:0000313" key="5">
    <source>
        <dbReference type="EMBL" id="AHZ60172.1"/>
    </source>
</evidence>
<protein>
    <submittedName>
        <fullName evidence="5">AAA domain protein</fullName>
    </submittedName>
</protein>
<evidence type="ECO:0000259" key="4">
    <source>
        <dbReference type="Pfam" id="PF02562"/>
    </source>
</evidence>
<evidence type="ECO:0000256" key="2">
    <source>
        <dbReference type="ARBA" id="ARBA00022840"/>
    </source>
</evidence>
<feature type="domain" description="PhoH-like protein" evidence="4">
    <location>
        <begin position="47"/>
        <end position="222"/>
    </location>
</feature>
<dbReference type="Gene3D" id="3.40.50.300">
    <property type="entry name" value="P-loop containing nucleotide triphosphate hydrolases"/>
    <property type="match status" value="1"/>
</dbReference>
<accession>A0A075E185</accession>
<keyword evidence="2" id="KW-0067">ATP-binding</keyword>
<dbReference type="GO" id="GO:0005524">
    <property type="term" value="F:ATP binding"/>
    <property type="evidence" value="ECO:0007669"/>
    <property type="project" value="UniProtKB-KW"/>
</dbReference>
<keyword evidence="1" id="KW-0547">Nucleotide-binding</keyword>
<keyword evidence="6" id="KW-1185">Reference proteome</keyword>